<dbReference type="AlphaFoldDB" id="A0A2T0MR05"/>
<keyword evidence="4" id="KW-1185">Reference proteome</keyword>
<keyword evidence="1 3" id="KW-0808">Transferase</keyword>
<evidence type="ECO:0000313" key="4">
    <source>
        <dbReference type="Proteomes" id="UP000238312"/>
    </source>
</evidence>
<protein>
    <submittedName>
        <fullName evidence="3">tRNA (Cmo5U34)-methyltransferase</fullName>
    </submittedName>
</protein>
<dbReference type="CDD" id="cd02440">
    <property type="entry name" value="AdoMet_MTases"/>
    <property type="match status" value="1"/>
</dbReference>
<dbReference type="PANTHER" id="PTHR43861:SF2">
    <property type="entry name" value="CARBOXY-S-ADENOSYL-L-METHIONINE SYNTHASE"/>
    <property type="match status" value="1"/>
</dbReference>
<reference evidence="3 4" key="1">
    <citation type="submission" date="2018-03" db="EMBL/GenBank/DDBJ databases">
        <title>Genomic Encyclopedia of Type Strains, Phase III (KMG-III): the genomes of soil and plant-associated and newly described type strains.</title>
        <authorList>
            <person name="Whitman W."/>
        </authorList>
    </citation>
    <scope>NUCLEOTIDE SEQUENCE [LARGE SCALE GENOMIC DNA]</scope>
    <source>
        <strain evidence="3 4">CGMCC 4.7104</strain>
    </source>
</reference>
<evidence type="ECO:0000256" key="1">
    <source>
        <dbReference type="ARBA" id="ARBA00022679"/>
    </source>
</evidence>
<dbReference type="EMBL" id="PVNG01000016">
    <property type="protein sequence ID" value="PRX60652.1"/>
    <property type="molecule type" value="Genomic_DNA"/>
</dbReference>
<comment type="caution">
    <text evidence="3">The sequence shown here is derived from an EMBL/GenBank/DDBJ whole genome shotgun (WGS) entry which is preliminary data.</text>
</comment>
<dbReference type="SUPFAM" id="SSF53335">
    <property type="entry name" value="S-adenosyl-L-methionine-dependent methyltransferases"/>
    <property type="match status" value="1"/>
</dbReference>
<organism evidence="3 4">
    <name type="scientific">Nonomuraea fuscirosea</name>
    <dbReference type="NCBI Taxonomy" id="1291556"/>
    <lineage>
        <taxon>Bacteria</taxon>
        <taxon>Bacillati</taxon>
        <taxon>Actinomycetota</taxon>
        <taxon>Actinomycetes</taxon>
        <taxon>Streptosporangiales</taxon>
        <taxon>Streptosporangiaceae</taxon>
        <taxon>Nonomuraea</taxon>
    </lineage>
</organism>
<gene>
    <name evidence="3" type="ORF">B0I32_11643</name>
</gene>
<evidence type="ECO:0000259" key="2">
    <source>
        <dbReference type="Pfam" id="PF13649"/>
    </source>
</evidence>
<dbReference type="InterPro" id="IPR041698">
    <property type="entry name" value="Methyltransf_25"/>
</dbReference>
<dbReference type="Proteomes" id="UP000238312">
    <property type="component" value="Unassembled WGS sequence"/>
</dbReference>
<dbReference type="InterPro" id="IPR029063">
    <property type="entry name" value="SAM-dependent_MTases_sf"/>
</dbReference>
<dbReference type="GO" id="GO:0032259">
    <property type="term" value="P:methylation"/>
    <property type="evidence" value="ECO:0007669"/>
    <property type="project" value="UniProtKB-KW"/>
</dbReference>
<dbReference type="PANTHER" id="PTHR43861">
    <property type="entry name" value="TRANS-ACONITATE 2-METHYLTRANSFERASE-RELATED"/>
    <property type="match status" value="1"/>
</dbReference>
<feature type="domain" description="Methyltransferase" evidence="2">
    <location>
        <begin position="58"/>
        <end position="152"/>
    </location>
</feature>
<dbReference type="Gene3D" id="3.40.50.150">
    <property type="entry name" value="Vaccinia Virus protein VP39"/>
    <property type="match status" value="1"/>
</dbReference>
<accession>A0A2T0MR05</accession>
<sequence>MTSLPITSPGSWVFSGDVPAVFVDHARHSVPLYDAGHDLVCDLSTCFLGGDQPRVGYELGSATGQLLRRLAGHGPANAATHWIGVDREAAMVEAAREHCAGLGNVEVVAGDLTEIAFQPCDFVVAYLTMHFLPPGQRRQVLRRICQALRPGGAFFMFDKVLAPGAQLEDLITTLHYRFKRNAGLSPEEILDKKESLLGVLRPVSTDDNLTVFEEAGFTSYGTILKYLAFEGFIAIK</sequence>
<dbReference type="GO" id="GO:0008168">
    <property type="term" value="F:methyltransferase activity"/>
    <property type="evidence" value="ECO:0007669"/>
    <property type="project" value="UniProtKB-KW"/>
</dbReference>
<evidence type="ECO:0000313" key="3">
    <source>
        <dbReference type="EMBL" id="PRX60652.1"/>
    </source>
</evidence>
<dbReference type="RefSeq" id="WP_106246517.1">
    <property type="nucleotide sequence ID" value="NZ_JBFAIL010000052.1"/>
</dbReference>
<dbReference type="Pfam" id="PF13649">
    <property type="entry name" value="Methyltransf_25"/>
    <property type="match status" value="1"/>
</dbReference>
<proteinExistence type="predicted"/>
<keyword evidence="3" id="KW-0489">Methyltransferase</keyword>
<dbReference type="OrthoDB" id="9779941at2"/>
<name>A0A2T0MR05_9ACTN</name>